<evidence type="ECO:0000313" key="3">
    <source>
        <dbReference type="Proteomes" id="UP000789405"/>
    </source>
</evidence>
<organism evidence="2 3">
    <name type="scientific">Dentiscutata erythropus</name>
    <dbReference type="NCBI Taxonomy" id="1348616"/>
    <lineage>
        <taxon>Eukaryota</taxon>
        <taxon>Fungi</taxon>
        <taxon>Fungi incertae sedis</taxon>
        <taxon>Mucoromycota</taxon>
        <taxon>Glomeromycotina</taxon>
        <taxon>Glomeromycetes</taxon>
        <taxon>Diversisporales</taxon>
        <taxon>Gigasporaceae</taxon>
        <taxon>Dentiscutata</taxon>
    </lineage>
</organism>
<protein>
    <submittedName>
        <fullName evidence="2">24979_t:CDS:1</fullName>
    </submittedName>
</protein>
<dbReference type="Proteomes" id="UP000789405">
    <property type="component" value="Unassembled WGS sequence"/>
</dbReference>
<evidence type="ECO:0000256" key="1">
    <source>
        <dbReference type="SAM" id="MobiDB-lite"/>
    </source>
</evidence>
<evidence type="ECO:0000313" key="2">
    <source>
        <dbReference type="EMBL" id="CAG8722986.1"/>
    </source>
</evidence>
<dbReference type="EMBL" id="CAJVPY010010936">
    <property type="protein sequence ID" value="CAG8722986.1"/>
    <property type="molecule type" value="Genomic_DNA"/>
</dbReference>
<feature type="compositionally biased region" description="Polar residues" evidence="1">
    <location>
        <begin position="58"/>
        <end position="68"/>
    </location>
</feature>
<name>A0A9N9I7P3_9GLOM</name>
<accession>A0A9N9I7P3</accession>
<dbReference type="OrthoDB" id="10383651at2759"/>
<gene>
    <name evidence="2" type="ORF">DERYTH_LOCUS14470</name>
</gene>
<reference evidence="2" key="1">
    <citation type="submission" date="2021-06" db="EMBL/GenBank/DDBJ databases">
        <authorList>
            <person name="Kallberg Y."/>
            <person name="Tangrot J."/>
            <person name="Rosling A."/>
        </authorList>
    </citation>
    <scope>NUCLEOTIDE SEQUENCE</scope>
    <source>
        <strain evidence="2">MA453B</strain>
    </source>
</reference>
<proteinExistence type="predicted"/>
<comment type="caution">
    <text evidence="2">The sequence shown here is derived from an EMBL/GenBank/DDBJ whole genome shotgun (WGS) entry which is preliminary data.</text>
</comment>
<dbReference type="AlphaFoldDB" id="A0A9N9I7P3"/>
<keyword evidence="3" id="KW-1185">Reference proteome</keyword>
<feature type="region of interest" description="Disordered" evidence="1">
    <location>
        <begin position="44"/>
        <end position="68"/>
    </location>
</feature>
<feature type="non-terminal residue" evidence="2">
    <location>
        <position position="68"/>
    </location>
</feature>
<sequence>MQLSIRISSENESHYRQSNTVDLKHNSINTCSSNCHSLNSLEIDSLHSQPGSDKHSSTDPSDTTIHNL</sequence>